<evidence type="ECO:0000259" key="5">
    <source>
        <dbReference type="PROSITE" id="PS50887"/>
    </source>
</evidence>
<evidence type="ECO:0000256" key="2">
    <source>
        <dbReference type="ARBA" id="ARBA00034247"/>
    </source>
</evidence>
<dbReference type="AlphaFoldDB" id="A0AAU7FCW0"/>
<evidence type="ECO:0000256" key="3">
    <source>
        <dbReference type="SAM" id="MobiDB-lite"/>
    </source>
</evidence>
<organism evidence="6">
    <name type="scientific">Chitinibacter mangrovi</name>
    <dbReference type="NCBI Taxonomy" id="3153927"/>
    <lineage>
        <taxon>Bacteria</taxon>
        <taxon>Pseudomonadati</taxon>
        <taxon>Pseudomonadota</taxon>
        <taxon>Betaproteobacteria</taxon>
        <taxon>Neisseriales</taxon>
        <taxon>Chitinibacteraceae</taxon>
        <taxon>Chitinibacter</taxon>
    </lineage>
</organism>
<evidence type="ECO:0000256" key="1">
    <source>
        <dbReference type="ARBA" id="ARBA00012528"/>
    </source>
</evidence>
<dbReference type="Gene3D" id="3.30.450.20">
    <property type="entry name" value="PAS domain"/>
    <property type="match status" value="1"/>
</dbReference>
<name>A0AAU7FCW0_9NEIS</name>
<evidence type="ECO:0000259" key="4">
    <source>
        <dbReference type="PROSITE" id="PS50112"/>
    </source>
</evidence>
<accession>A0AAU7FCW0</accession>
<dbReference type="KEGG" id="cmav:ABHF33_04815"/>
<keyword evidence="6" id="KW-0548">Nucleotidyltransferase</keyword>
<dbReference type="Pfam" id="PF00989">
    <property type="entry name" value="PAS"/>
    <property type="match status" value="1"/>
</dbReference>
<dbReference type="PROSITE" id="PS50112">
    <property type="entry name" value="PAS"/>
    <property type="match status" value="1"/>
</dbReference>
<dbReference type="NCBIfam" id="TIGR00229">
    <property type="entry name" value="sensory_box"/>
    <property type="match status" value="1"/>
</dbReference>
<dbReference type="InterPro" id="IPR050469">
    <property type="entry name" value="Diguanylate_Cyclase"/>
</dbReference>
<dbReference type="SUPFAM" id="SSF55073">
    <property type="entry name" value="Nucleotide cyclase"/>
    <property type="match status" value="1"/>
</dbReference>
<dbReference type="PROSITE" id="PS50887">
    <property type="entry name" value="GGDEF"/>
    <property type="match status" value="1"/>
</dbReference>
<dbReference type="InterPro" id="IPR035965">
    <property type="entry name" value="PAS-like_dom_sf"/>
</dbReference>
<dbReference type="InterPro" id="IPR000014">
    <property type="entry name" value="PAS"/>
</dbReference>
<reference evidence="6" key="1">
    <citation type="submission" date="2024-05" db="EMBL/GenBank/DDBJ databases">
        <authorList>
            <person name="Yang L."/>
            <person name="Pan L."/>
        </authorList>
    </citation>
    <scope>NUCLEOTIDE SEQUENCE</scope>
    <source>
        <strain evidence="6">FCG-7</strain>
    </source>
</reference>
<feature type="domain" description="GGDEF" evidence="5">
    <location>
        <begin position="181"/>
        <end position="317"/>
    </location>
</feature>
<feature type="compositionally biased region" description="Low complexity" evidence="3">
    <location>
        <begin position="322"/>
        <end position="348"/>
    </location>
</feature>
<dbReference type="PANTHER" id="PTHR45138:SF9">
    <property type="entry name" value="DIGUANYLATE CYCLASE DGCM-RELATED"/>
    <property type="match status" value="1"/>
</dbReference>
<keyword evidence="6" id="KW-0808">Transferase</keyword>
<dbReference type="EC" id="2.7.7.65" evidence="1"/>
<dbReference type="Pfam" id="PF00990">
    <property type="entry name" value="GGDEF"/>
    <property type="match status" value="1"/>
</dbReference>
<dbReference type="InterPro" id="IPR000160">
    <property type="entry name" value="GGDEF_dom"/>
</dbReference>
<dbReference type="SMART" id="SM00267">
    <property type="entry name" value="GGDEF"/>
    <property type="match status" value="1"/>
</dbReference>
<proteinExistence type="predicted"/>
<dbReference type="CDD" id="cd01949">
    <property type="entry name" value="GGDEF"/>
    <property type="match status" value="1"/>
</dbReference>
<comment type="catalytic activity">
    <reaction evidence="2">
        <text>2 GTP = 3',3'-c-di-GMP + 2 diphosphate</text>
        <dbReference type="Rhea" id="RHEA:24898"/>
        <dbReference type="ChEBI" id="CHEBI:33019"/>
        <dbReference type="ChEBI" id="CHEBI:37565"/>
        <dbReference type="ChEBI" id="CHEBI:58805"/>
        <dbReference type="EC" id="2.7.7.65"/>
    </reaction>
</comment>
<dbReference type="NCBIfam" id="TIGR00254">
    <property type="entry name" value="GGDEF"/>
    <property type="match status" value="1"/>
</dbReference>
<dbReference type="SUPFAM" id="SSF55785">
    <property type="entry name" value="PYP-like sensor domain (PAS domain)"/>
    <property type="match status" value="1"/>
</dbReference>
<dbReference type="GO" id="GO:0006355">
    <property type="term" value="P:regulation of DNA-templated transcription"/>
    <property type="evidence" value="ECO:0007669"/>
    <property type="project" value="InterPro"/>
</dbReference>
<dbReference type="EMBL" id="CP157355">
    <property type="protein sequence ID" value="XBM01606.1"/>
    <property type="molecule type" value="Genomic_DNA"/>
</dbReference>
<dbReference type="RefSeq" id="WP_348945883.1">
    <property type="nucleotide sequence ID" value="NZ_CP157355.1"/>
</dbReference>
<dbReference type="PANTHER" id="PTHR45138">
    <property type="entry name" value="REGULATORY COMPONENTS OF SENSORY TRANSDUCTION SYSTEM"/>
    <property type="match status" value="1"/>
</dbReference>
<sequence>MNNRYPLLLYSAFDTLELGIILLNQRGEIVLWNHWLERASGLSADQVAGLRLVEACPELQHSRLLQALEQALHKNLSATLSQSLNKAPFNLFRAPQQQGDMPTRMQQAIHITPLPQYNDEQFALIQIHDVTNSVMREEILQERAESLRRYAYQDELTGVPNRTFFNETLQNLWRLAGRQGSEISILIIDLDHFTRFNEQEGHLAGDQCLQKIAKALQSTLRRPEDLIARFGGDKLVVLLPYTPLIGAKNIGLRLLDVIHQLQIPYPQSPTGHICASIGCASFIASHELDPGYLVQEAELAVFFAKQNGRNQVRDSQVPLKNTAESSSPDSAASSTSSSTASPTLGPPQ</sequence>
<gene>
    <name evidence="6" type="ORF">ABHF33_04815</name>
</gene>
<evidence type="ECO:0000313" key="6">
    <source>
        <dbReference type="EMBL" id="XBM01606.1"/>
    </source>
</evidence>
<dbReference type="GO" id="GO:0052621">
    <property type="term" value="F:diguanylate cyclase activity"/>
    <property type="evidence" value="ECO:0007669"/>
    <property type="project" value="UniProtKB-EC"/>
</dbReference>
<feature type="region of interest" description="Disordered" evidence="3">
    <location>
        <begin position="313"/>
        <end position="348"/>
    </location>
</feature>
<dbReference type="InterPro" id="IPR029787">
    <property type="entry name" value="Nucleotide_cyclase"/>
</dbReference>
<dbReference type="InterPro" id="IPR043128">
    <property type="entry name" value="Rev_trsase/Diguanyl_cyclase"/>
</dbReference>
<dbReference type="InterPro" id="IPR013767">
    <property type="entry name" value="PAS_fold"/>
</dbReference>
<feature type="domain" description="PAS" evidence="4">
    <location>
        <begin position="9"/>
        <end position="75"/>
    </location>
</feature>
<dbReference type="CDD" id="cd00130">
    <property type="entry name" value="PAS"/>
    <property type="match status" value="1"/>
</dbReference>
<dbReference type="SMART" id="SM00091">
    <property type="entry name" value="PAS"/>
    <property type="match status" value="1"/>
</dbReference>
<protein>
    <recommendedName>
        <fullName evidence="1">diguanylate cyclase</fullName>
        <ecNumber evidence="1">2.7.7.65</ecNumber>
    </recommendedName>
</protein>
<dbReference type="Gene3D" id="3.30.70.270">
    <property type="match status" value="1"/>
</dbReference>